<dbReference type="RefSeq" id="XP_007672741.1">
    <property type="nucleotide sequence ID" value="XM_007674551.1"/>
</dbReference>
<protein>
    <submittedName>
        <fullName evidence="2">Uncharacterized protein</fullName>
    </submittedName>
</protein>
<gene>
    <name evidence="2" type="ORF">BAUCODRAFT_30711</name>
</gene>
<dbReference type="KEGG" id="bcom:BAUCODRAFT_30711"/>
<dbReference type="HOGENOM" id="CLU_2849326_0_0_1"/>
<evidence type="ECO:0000313" key="3">
    <source>
        <dbReference type="Proteomes" id="UP000011761"/>
    </source>
</evidence>
<organism evidence="2 3">
    <name type="scientific">Baudoinia panamericana (strain UAMH 10762)</name>
    <name type="common">Angels' share fungus</name>
    <name type="synonym">Baudoinia compniacensis (strain UAMH 10762)</name>
    <dbReference type="NCBI Taxonomy" id="717646"/>
    <lineage>
        <taxon>Eukaryota</taxon>
        <taxon>Fungi</taxon>
        <taxon>Dikarya</taxon>
        <taxon>Ascomycota</taxon>
        <taxon>Pezizomycotina</taxon>
        <taxon>Dothideomycetes</taxon>
        <taxon>Dothideomycetidae</taxon>
        <taxon>Mycosphaerellales</taxon>
        <taxon>Teratosphaeriaceae</taxon>
        <taxon>Baudoinia</taxon>
    </lineage>
</organism>
<sequence length="65" mass="7335">MRSAKPNASCSMGEEWLRASVQTELRSSHSRAMWRQGHDQSTVSASQSVTRHRQLSFEAACLTNR</sequence>
<dbReference type="GeneID" id="19111298"/>
<keyword evidence="3" id="KW-1185">Reference proteome</keyword>
<accession>M2NM41</accession>
<dbReference type="Proteomes" id="UP000011761">
    <property type="component" value="Unassembled WGS sequence"/>
</dbReference>
<feature type="region of interest" description="Disordered" evidence="1">
    <location>
        <begin position="28"/>
        <end position="47"/>
    </location>
</feature>
<reference evidence="2 3" key="1">
    <citation type="journal article" date="2012" name="PLoS Pathog.">
        <title>Diverse lifestyles and strategies of plant pathogenesis encoded in the genomes of eighteen Dothideomycetes fungi.</title>
        <authorList>
            <person name="Ohm R.A."/>
            <person name="Feau N."/>
            <person name="Henrissat B."/>
            <person name="Schoch C.L."/>
            <person name="Horwitz B.A."/>
            <person name="Barry K.W."/>
            <person name="Condon B.J."/>
            <person name="Copeland A.C."/>
            <person name="Dhillon B."/>
            <person name="Glaser F."/>
            <person name="Hesse C.N."/>
            <person name="Kosti I."/>
            <person name="LaButti K."/>
            <person name="Lindquist E.A."/>
            <person name="Lucas S."/>
            <person name="Salamov A.A."/>
            <person name="Bradshaw R.E."/>
            <person name="Ciuffetti L."/>
            <person name="Hamelin R.C."/>
            <person name="Kema G.H.J."/>
            <person name="Lawrence C."/>
            <person name="Scott J.A."/>
            <person name="Spatafora J.W."/>
            <person name="Turgeon B.G."/>
            <person name="de Wit P.J.G.M."/>
            <person name="Zhong S."/>
            <person name="Goodwin S.B."/>
            <person name="Grigoriev I.V."/>
        </authorList>
    </citation>
    <scope>NUCLEOTIDE SEQUENCE [LARGE SCALE GENOMIC DNA]</scope>
    <source>
        <strain evidence="2 3">UAMH 10762</strain>
    </source>
</reference>
<evidence type="ECO:0000313" key="2">
    <source>
        <dbReference type="EMBL" id="EMD00241.1"/>
    </source>
</evidence>
<dbReference type="AlphaFoldDB" id="M2NM41"/>
<proteinExistence type="predicted"/>
<evidence type="ECO:0000256" key="1">
    <source>
        <dbReference type="SAM" id="MobiDB-lite"/>
    </source>
</evidence>
<dbReference type="EMBL" id="KB445551">
    <property type="protein sequence ID" value="EMD00241.1"/>
    <property type="molecule type" value="Genomic_DNA"/>
</dbReference>
<name>M2NM41_BAUPA</name>